<dbReference type="InterPro" id="IPR011053">
    <property type="entry name" value="Single_hybrid_motif"/>
</dbReference>
<evidence type="ECO:0000313" key="4">
    <source>
        <dbReference type="EMBL" id="ONM10511.1"/>
    </source>
</evidence>
<dbReference type="Gene3D" id="2.40.50.100">
    <property type="match status" value="1"/>
</dbReference>
<dbReference type="ExpressionAtlas" id="A0A1D6L8F1">
    <property type="expression patterns" value="baseline and differential"/>
</dbReference>
<dbReference type="PANTHER" id="PTHR23151:SF90">
    <property type="entry name" value="DIHYDROLIPOYLLYSINE-RESIDUE ACETYLTRANSFERASE COMPONENT OF PYRUVATE DEHYDROGENASE COMPLEX, MITOCHONDRIAL-RELATED"/>
    <property type="match status" value="1"/>
</dbReference>
<evidence type="ECO:0000256" key="1">
    <source>
        <dbReference type="ARBA" id="ARBA00022823"/>
    </source>
</evidence>
<dbReference type="GO" id="GO:0006086">
    <property type="term" value="P:pyruvate decarboxylation to acetyl-CoA"/>
    <property type="evidence" value="ECO:0007669"/>
    <property type="project" value="InterPro"/>
</dbReference>
<organism evidence="4">
    <name type="scientific">Zea mays</name>
    <name type="common">Maize</name>
    <dbReference type="NCBI Taxonomy" id="4577"/>
    <lineage>
        <taxon>Eukaryota</taxon>
        <taxon>Viridiplantae</taxon>
        <taxon>Streptophyta</taxon>
        <taxon>Embryophyta</taxon>
        <taxon>Tracheophyta</taxon>
        <taxon>Spermatophyta</taxon>
        <taxon>Magnoliopsida</taxon>
        <taxon>Liliopsida</taxon>
        <taxon>Poales</taxon>
        <taxon>Poaceae</taxon>
        <taxon>PACMAD clade</taxon>
        <taxon>Panicoideae</taxon>
        <taxon>Andropogonodae</taxon>
        <taxon>Andropogoneae</taxon>
        <taxon>Tripsacinae</taxon>
        <taxon>Zea</taxon>
    </lineage>
</organism>
<dbReference type="Pfam" id="PF00364">
    <property type="entry name" value="Biotin_lipoyl"/>
    <property type="match status" value="1"/>
</dbReference>
<evidence type="ECO:0000256" key="3">
    <source>
        <dbReference type="SAM" id="MobiDB-lite"/>
    </source>
</evidence>
<dbReference type="FunFam" id="2.40.50.100:FF:000010">
    <property type="entry name" value="Acetyltransferase component of pyruvate dehydrogenase complex"/>
    <property type="match status" value="1"/>
</dbReference>
<dbReference type="PROSITE" id="PS50968">
    <property type="entry name" value="BIOTINYL_LIPOYL"/>
    <property type="match status" value="1"/>
</dbReference>
<protein>
    <submittedName>
        <fullName evidence="4">Dihydrolipoyllysine-residue acetyltransferase component 1 of pyruvate dehydrogenase complex mitochondrial</fullName>
    </submittedName>
</protein>
<dbReference type="InterPro" id="IPR000089">
    <property type="entry name" value="Biotin_lipoyl"/>
</dbReference>
<keyword evidence="2" id="KW-0809">Transit peptide</keyword>
<name>A0A1D6L8F1_MAIZE</name>
<dbReference type="AlphaFoldDB" id="A0A1D6L8F1"/>
<dbReference type="EMBL" id="CM007647">
    <property type="protein sequence ID" value="ONM10511.1"/>
    <property type="molecule type" value="Genomic_DNA"/>
</dbReference>
<dbReference type="CDD" id="cd06849">
    <property type="entry name" value="lipoyl_domain"/>
    <property type="match status" value="1"/>
</dbReference>
<sequence length="263" mass="28669">MANIRALLVGLSRARGSLAEAGRCASTRPSILASLGAHYKIPMPARWFSSTGLPPHLVVGMPALSPTMNQGNIAKWRKQEGDKIEVGDVICEIETDKATLEFESLEEGYLAKILAPEGSKDVQVGQPIAVTVEDVEDIKSIPADTSFGGEQKEEQSTESAPQNKVVNVSEQSSTVSRISPAAKLLIKEHGLDTSSLQELGSLHLTNFKGELSVSRILGCTLWTISVQSLTLHSLAFSQWVEETRLLNLLWTAMEPRRLLQLQR</sequence>
<dbReference type="InterPro" id="IPR003016">
    <property type="entry name" value="2-oxoA_DH_lipoyl-BS"/>
</dbReference>
<dbReference type="InterPro" id="IPR045257">
    <property type="entry name" value="E2/Pdx1"/>
</dbReference>
<dbReference type="GO" id="GO:0045254">
    <property type="term" value="C:pyruvate dehydrogenase complex"/>
    <property type="evidence" value="ECO:0007669"/>
    <property type="project" value="InterPro"/>
</dbReference>
<gene>
    <name evidence="4" type="ORF">ZEAMMB73_Zm00001d034531</name>
</gene>
<keyword evidence="4" id="KW-0808">Transferase</keyword>
<accession>A0A1D6L8F1</accession>
<keyword evidence="4" id="KW-0670">Pyruvate</keyword>
<evidence type="ECO:0000256" key="2">
    <source>
        <dbReference type="ARBA" id="ARBA00022946"/>
    </source>
</evidence>
<keyword evidence="1" id="KW-0450">Lipoyl</keyword>
<dbReference type="PROSITE" id="PS00189">
    <property type="entry name" value="LIPOYL"/>
    <property type="match status" value="1"/>
</dbReference>
<reference evidence="4" key="1">
    <citation type="submission" date="2015-12" db="EMBL/GenBank/DDBJ databases">
        <title>Update maize B73 reference genome by single molecule sequencing technologies.</title>
        <authorList>
            <consortium name="Maize Genome Sequencing Project"/>
            <person name="Ware D."/>
        </authorList>
    </citation>
    <scope>NUCLEOTIDE SEQUENCE [LARGE SCALE GENOMIC DNA]</scope>
    <source>
        <tissue evidence="4">Seedling</tissue>
    </source>
</reference>
<feature type="region of interest" description="Disordered" evidence="3">
    <location>
        <begin position="141"/>
        <end position="164"/>
    </location>
</feature>
<dbReference type="SUPFAM" id="SSF51230">
    <property type="entry name" value="Single hybrid motif"/>
    <property type="match status" value="1"/>
</dbReference>
<dbReference type="PANTHER" id="PTHR23151">
    <property type="entry name" value="DIHYDROLIPOAMIDE ACETYL/SUCCINYL-TRANSFERASE-RELATED"/>
    <property type="match status" value="1"/>
</dbReference>
<dbReference type="GO" id="GO:0016740">
    <property type="term" value="F:transferase activity"/>
    <property type="evidence" value="ECO:0007669"/>
    <property type="project" value="UniProtKB-KW"/>
</dbReference>
<proteinExistence type="predicted"/>